<sequence>MYTKPSIHKFGTFRELTQAGCSGMTDGETFKGSGPSTGDTPRVTNGTIDYCFTSAGSR</sequence>
<proteinExistence type="predicted"/>
<evidence type="ECO:0000313" key="1">
    <source>
        <dbReference type="EMBL" id="CAA9347499.1"/>
    </source>
</evidence>
<reference evidence="1" key="1">
    <citation type="submission" date="2020-02" db="EMBL/GenBank/DDBJ databases">
        <authorList>
            <person name="Meier V. D."/>
        </authorList>
    </citation>
    <scope>NUCLEOTIDE SEQUENCE</scope>
    <source>
        <strain evidence="1">AVDCRST_MAG40</strain>
    </source>
</reference>
<dbReference type="AlphaFoldDB" id="A0A6J4M1P6"/>
<gene>
    <name evidence="1" type="ORF">AVDCRST_MAG40-2710</name>
</gene>
<protein>
    <submittedName>
        <fullName evidence="1">Uncharacterized protein</fullName>
    </submittedName>
</protein>
<organism evidence="1">
    <name type="scientific">uncultured Gemmatimonadaceae bacterium</name>
    <dbReference type="NCBI Taxonomy" id="246130"/>
    <lineage>
        <taxon>Bacteria</taxon>
        <taxon>Pseudomonadati</taxon>
        <taxon>Gemmatimonadota</taxon>
        <taxon>Gemmatimonadia</taxon>
        <taxon>Gemmatimonadales</taxon>
        <taxon>Gemmatimonadaceae</taxon>
        <taxon>environmental samples</taxon>
    </lineage>
</organism>
<accession>A0A6J4M1P6</accession>
<dbReference type="EMBL" id="CADCTX010000759">
    <property type="protein sequence ID" value="CAA9347499.1"/>
    <property type="molecule type" value="Genomic_DNA"/>
</dbReference>
<name>A0A6J4M1P6_9BACT</name>